<accession>A0ABD5S8X1</accession>
<dbReference type="RefSeq" id="WP_379780174.1">
    <property type="nucleotide sequence ID" value="NZ_JBHSWW010000054.1"/>
</dbReference>
<dbReference type="Pfam" id="PF07676">
    <property type="entry name" value="PD40"/>
    <property type="match status" value="1"/>
</dbReference>
<dbReference type="SUPFAM" id="SSF82171">
    <property type="entry name" value="DPP6 N-terminal domain-like"/>
    <property type="match status" value="1"/>
</dbReference>
<dbReference type="InterPro" id="IPR011659">
    <property type="entry name" value="WD40"/>
</dbReference>
<evidence type="ECO:0000313" key="2">
    <source>
        <dbReference type="Proteomes" id="UP001596442"/>
    </source>
</evidence>
<dbReference type="InterPro" id="IPR015943">
    <property type="entry name" value="WD40/YVTN_repeat-like_dom_sf"/>
</dbReference>
<sequence>MSQYSGLERRIAAVLQRFPGLKRRLKEVYQRVNYYAYADRDFEYAVADDATLSTVSDRYGAEPTDRDRFFGYFDVHPWTASMDGFLLHEVSGDAVDIRLYRDGDHTTLGTSLAWNLQQGSRTQWHPAAESVLYNDRESDRLVAREVYSDGETAATYDRPIQALHPDGTEFLSLNYDRLDRNRPDYGYGRDPRSLPDPESDGLWRVEMDSADDELLVSLQSLIDRSETTAPPEAHYLNHALYDPTGERFVFLHRWNGDEGRVSRLYVADRDGNCRVVMDDTVVSHYCWLSDSELFVWGRTAAHGDGYHVLDVDTGDTEYVGALDDYGDGHPSLSPDGRYIVTDTYPDRERKRRLLLYDRETEDVTELGRFFEPLRFTGETRCDLHPRWSPDGTAISFDSAHTGRRDSYILDVSRILS</sequence>
<gene>
    <name evidence="1" type="ORF">ACFQEU_05780</name>
</gene>
<keyword evidence="2" id="KW-1185">Reference proteome</keyword>
<name>A0ABD5S8X1_9EURY</name>
<dbReference type="Proteomes" id="UP001596442">
    <property type="component" value="Unassembled WGS sequence"/>
</dbReference>
<comment type="caution">
    <text evidence="1">The sequence shown here is derived from an EMBL/GenBank/DDBJ whole genome shotgun (WGS) entry which is preliminary data.</text>
</comment>
<dbReference type="AlphaFoldDB" id="A0ABD5S8X1"/>
<organism evidence="1 2">
    <name type="scientific">Halorubrum tibetense</name>
    <dbReference type="NCBI Taxonomy" id="175631"/>
    <lineage>
        <taxon>Archaea</taxon>
        <taxon>Methanobacteriati</taxon>
        <taxon>Methanobacteriota</taxon>
        <taxon>Stenosarchaea group</taxon>
        <taxon>Halobacteria</taxon>
        <taxon>Halobacteriales</taxon>
        <taxon>Haloferacaceae</taxon>
        <taxon>Halorubrum</taxon>
    </lineage>
</organism>
<dbReference type="Gene3D" id="2.130.10.10">
    <property type="entry name" value="YVTN repeat-like/Quinoprotein amine dehydrogenase"/>
    <property type="match status" value="1"/>
</dbReference>
<protein>
    <submittedName>
        <fullName evidence="1">TolB family protein</fullName>
    </submittedName>
</protein>
<dbReference type="EMBL" id="JBHSWW010000054">
    <property type="protein sequence ID" value="MFC6752977.1"/>
    <property type="molecule type" value="Genomic_DNA"/>
</dbReference>
<reference evidence="1 2" key="1">
    <citation type="journal article" date="2019" name="Int. J. Syst. Evol. Microbiol.">
        <title>The Global Catalogue of Microorganisms (GCM) 10K type strain sequencing project: providing services to taxonomists for standard genome sequencing and annotation.</title>
        <authorList>
            <consortium name="The Broad Institute Genomics Platform"/>
            <consortium name="The Broad Institute Genome Sequencing Center for Infectious Disease"/>
            <person name="Wu L."/>
            <person name="Ma J."/>
        </authorList>
    </citation>
    <scope>NUCLEOTIDE SEQUENCE [LARGE SCALE GENOMIC DNA]</scope>
    <source>
        <strain evidence="1 2">CGMCC 1.3239</strain>
    </source>
</reference>
<evidence type="ECO:0000313" key="1">
    <source>
        <dbReference type="EMBL" id="MFC6752977.1"/>
    </source>
</evidence>
<proteinExistence type="predicted"/>